<organism evidence="3">
    <name type="scientific">freshwater metagenome</name>
    <dbReference type="NCBI Taxonomy" id="449393"/>
    <lineage>
        <taxon>unclassified sequences</taxon>
        <taxon>metagenomes</taxon>
        <taxon>ecological metagenomes</taxon>
    </lineage>
</organism>
<evidence type="ECO:0000256" key="1">
    <source>
        <dbReference type="ARBA" id="ARBA00010364"/>
    </source>
</evidence>
<dbReference type="GO" id="GO:0005737">
    <property type="term" value="C:cytoplasm"/>
    <property type="evidence" value="ECO:0007669"/>
    <property type="project" value="TreeGrafter"/>
</dbReference>
<dbReference type="SMART" id="SM01152">
    <property type="entry name" value="DUF167"/>
    <property type="match status" value="1"/>
</dbReference>
<comment type="similarity">
    <text evidence="1">Belongs to the UPF0235 family.</text>
</comment>
<dbReference type="PANTHER" id="PTHR13420:SF7">
    <property type="entry name" value="UPF0235 PROTEIN C15ORF40"/>
    <property type="match status" value="1"/>
</dbReference>
<reference evidence="3" key="1">
    <citation type="submission" date="2020-05" db="EMBL/GenBank/DDBJ databases">
        <authorList>
            <person name="Chiriac C."/>
            <person name="Salcher M."/>
            <person name="Ghai R."/>
            <person name="Kavagutti S V."/>
        </authorList>
    </citation>
    <scope>NUCLEOTIDE SEQUENCE</scope>
</reference>
<sequence length="100" mass="10138">MRLTIRVKPGASRSAVGGSYGEPPALVVSVHAQPVDGKANEAVVAALAEALRVKSRHITVASGHTSRTKLVVIDAPDVDDAELGARIAALLAPPGQSPVG</sequence>
<dbReference type="HAMAP" id="MF_00634">
    <property type="entry name" value="UPF0235"/>
    <property type="match status" value="1"/>
</dbReference>
<feature type="region of interest" description="Disordered" evidence="2">
    <location>
        <begin position="1"/>
        <end position="20"/>
    </location>
</feature>
<dbReference type="NCBIfam" id="TIGR00251">
    <property type="entry name" value="DUF167 family protein"/>
    <property type="match status" value="1"/>
</dbReference>
<dbReference type="Gene3D" id="3.30.1200.10">
    <property type="entry name" value="YggU-like"/>
    <property type="match status" value="1"/>
</dbReference>
<gene>
    <name evidence="3" type="ORF">UFOPK3402_01111</name>
</gene>
<dbReference type="AlphaFoldDB" id="A0A6J7E730"/>
<dbReference type="PANTHER" id="PTHR13420">
    <property type="entry name" value="UPF0235 PROTEIN C15ORF40"/>
    <property type="match status" value="1"/>
</dbReference>
<evidence type="ECO:0000313" key="3">
    <source>
        <dbReference type="EMBL" id="CAB4878776.1"/>
    </source>
</evidence>
<protein>
    <submittedName>
        <fullName evidence="3">Unannotated protein</fullName>
    </submittedName>
</protein>
<evidence type="ECO:0000256" key="2">
    <source>
        <dbReference type="SAM" id="MobiDB-lite"/>
    </source>
</evidence>
<dbReference type="EMBL" id="CAFBLS010000130">
    <property type="protein sequence ID" value="CAB4878776.1"/>
    <property type="molecule type" value="Genomic_DNA"/>
</dbReference>
<dbReference type="InterPro" id="IPR003746">
    <property type="entry name" value="DUF167"/>
</dbReference>
<dbReference type="InterPro" id="IPR036591">
    <property type="entry name" value="YggU-like_sf"/>
</dbReference>
<accession>A0A6J7E730</accession>
<dbReference type="SUPFAM" id="SSF69786">
    <property type="entry name" value="YggU-like"/>
    <property type="match status" value="1"/>
</dbReference>
<dbReference type="Pfam" id="PF02594">
    <property type="entry name" value="DUF167"/>
    <property type="match status" value="1"/>
</dbReference>
<proteinExistence type="inferred from homology"/>
<name>A0A6J7E730_9ZZZZ</name>